<gene>
    <name evidence="3" type="ORF">RASY3_03245</name>
</gene>
<dbReference type="InterPro" id="IPR036439">
    <property type="entry name" value="Dockerin_dom_sf"/>
</dbReference>
<evidence type="ECO:0000313" key="3">
    <source>
        <dbReference type="EMBL" id="EXM41051.1"/>
    </source>
</evidence>
<dbReference type="GO" id="GO:0004553">
    <property type="term" value="F:hydrolase activity, hydrolyzing O-glycosyl compounds"/>
    <property type="evidence" value="ECO:0007669"/>
    <property type="project" value="InterPro"/>
</dbReference>
<dbReference type="PATRIC" id="fig|1341156.4.peg.368"/>
<accession>A0A011W0H1</accession>
<proteinExistence type="predicted"/>
<sequence>MKRVLAGILAVTMTFSGAVLPGEQVWKSAGVISASAETWSSVKSLSSDITVSGPVQTNSDIILNGHTLTIDGDLYMTAGMLDIGTGKLVVNGNLYIGKEYESSYAYIRMQNSSASITVTGDLIWNVNSKMTNTVGRSGWYTYDLITAGTINVGGNVYDYISSTSNTNAFVMMGTSVLNLNGTGIQTIKCSYFGMLANLTVTNNRTVDMEGYFYSPTPLASDLNIRTQKGLKINQMFIGGKTVNITGNVTQYVKNIELGGGTLNITGTFTAEGGMTKLGGGKLNVNGDYRIAKVTSRGELVSTEAGLDMTNSNDVVNVSGDFIIMTYSYATTSKVTMTSGKVYVGGNFESDTTKITFGSGNTVYMNGTVPQTVKLSNSKKIYNLVLIQDLSQYNSDIANYAVNLETNQPKITADDVTLSANSYVYDGTAKQPSVTVKVDSNTLTKGTDYTVTYSNNTNAGTASVTVKGIGSYQGTVTKNFTINKKNMSSLEMTLSQTSYTYDGNAKKPTVTVKDGSRTLVSGTDYTVSYSNNTAVGTATATVTGKGNYTGTQSANYTISSAKAISSCTISLGTTSYTYDGTAKQPSVTITDGSKTLTKGTDFTVAYTNNTKAGTATVTITGKGSYSGTAAKTFTISAKSVSNVTITLSVTSYTYDGTAKKPSVTVKDGSKTLTSGTDYSVSYSNNINAGTATVTITGKGNYTGTKAASFTISSPEAKAISGCTVTLGTSSYTYDGSAKQPLVTVKDGTKTLTKGTDFTVAYSNNTNAGTATVTITGNGSYTGTVTKTFTISAKSAGNLTATLSATSYTYDGTAKKPTVTVKDGTKVLTSGTDYSVSYSNNTNAGTAKVTVTGNGNYTGTLTKSFTISAKSVSDLTATLSAASYTYDGTAKKPTVLIIDGSYELVSGTDYTVAYSNNTNAGTAKVTVTGKGNYSGTLTKNFTIYAKKVGDLTITLSQTSYTYDGTAKKPTVTVKDGSKTLTSGTDYAVSYSNNTNVGTASVAITGKGNYTGTVTESFTISKAAAVSISGYTVTLGTSSYTYDGTAKQPSVTVKNGTKTLTKGTDFTVAYTNNTNAGTATVIVTGIGSYKDTVTKTFTISAKSASNLTVTLSATSYTYDGTAKKPTITVKDGTKVLASGTDYSVSYSNNTNAGTAKVTVTGKGNYTGTLSKNFTISAKSVSGMTMTLSPESCTYDGTAKKPAVIVADGDTILESGTDYTVAYSSNTVAGTAKVTVTGKGNYSGTLTKNFTIAAKSISELEITLSQTSYTYNGSAKKPAVTVKDGSKTLVSGTDYSVSYSDNTNVGTATVTITGSGNYKGTAAKTFTISQPAAVSISGCTVTLGTSGYTYDGTAKKPAVTVKDGSKTLTKGTDYTVEYYNNINKGTASATIMGMGRYTGTVTKSFTINAKNASNLTVSVSPSSFTYDGTAKTPAVTVKDGSKTLENGTDFTVSYSNNTNVGTATVTITGKGNYTGTKSASFSISQPAAVSISNCTVSLGTSSYTYDGSAKQPTVTVKDGSKTLTKGTDYTVAYSYNTNAGTATVTVTGMGSYKGTVSRTFTISAKSAGELTMTLSQTSFTYDGTAKKPAVTVKDGSKILVSGTDYTVSYSNNTNAGTAVVTITGKGNYTGTKSANFTISGASAIPISSCTITLGTTSYTYDGNAKTPSVTVKYGSKTLTNGTDYTVSYSNNVNVGTATVTITGKGSYSGTATKTFTISEVYIALISNCNITLSASSYTYDGTAKKPTVTVKDGSKTLTAGTDYTVAYADNINVGTASVTITGKGTYSGSVTRNFTISEPAAVSISGCTVTLSATSYTYDGSEKKPSVTVKNGSTTLVNGADYLVSYSNNTNAGTASVTIMGNGRYTGSVTKNFAINAKNASSLTASVSPTSYTYDGKAKTPAVTVKDGSRTLMNGVDYTVSYSANTEVGTAKANITFIGNYTGSKTVSFTISKAAPASITKCAITLGTTNYTYDGTAKKPAVNVINGSDALAEGTDFTVAYSNNTKAGTATVTIKGIGNFNDTTTKTFTISPKNASALTVTVSPASYTYDGKEKKPTVIVKDGTNTLVSGTDYTVSYSNNINAGTASAVITCKGNYTGTKSASFTISEPAAVAISSCTATLSKSTYAYDGSEKKPAVTLKNGSASLTNGVDYIVSYTDNINAGTATVNIMGLGRYTGSLTKTFTISQRSASNLTAVVSPSSYTYDGNAKQPDVTVTDGTKTLTNGKDYTLAYSNNVNAGTAGITVKGTGNYTGSISKTFRITAKSVSELNITLSGTAFTYDGSAKQPTVTISYGSKKLVSGTDFTVSYSNNTRIGTATVTVTGKGNFTGTKTANFTINKAEAVNIASCKAYLSADSFVYDGMAKKPVPTVKRGDKTLRNGLDYTYDYDNNINAGTASVIVTGIGEYAGTGTLNFTISPAPLNNIRIAVLTNNYIYDGTEKKPAVTVTEGMNTLTEVADYYVTYGNNVEAGTASVYVNGTGNYTGMKSAEFTITAKDADSNNIAECSIELSEKSAEYTGSAVTPGVIVRDGTEVLTNNVDYSVDYVANVNTGTAKVIITGMGDYQGIYEDSFTITAKSAKSLDVTVSPESYEYNGTARKPKVTVKDGSRVLTEKTDYTLAYSDNIIAGNAVVKISFTGNYSGTVTKSFKINTSDISKASIKLEKYFYDANGAARRPSVTIEKDGRTLVENRDYRVTYSSNTSAGTAYVSISGQGNYYGTLTQPFVIGSANAVSISGFNISMDTRSYAYDGTAKKPQITLTNGSATLKEHQDFEVAYYNNINAGRATVIVIGRNGYKDIATASFTITSKLLAGAQAALSAVSFEYDGNPKTPVVTVTADDSELTEGRDFTVEYKNNTAAGTASAVITGAGNYSGSTEKKFTINGKNAACLNVVLENKEYAYSGKAAVPKVKVYDGSKLLTEGTDYSVTYVNNTAVGAAKAVITCMGNYSGVTSAGFAIVDKSASKVKKGDVNGDGIINVNDLTKAAAHVKGRKLLVGDQFKAADINGDGKINVSDISLIAAHIKGKKLLK</sequence>
<feature type="domain" description="EF-hand" evidence="1">
    <location>
        <begin position="2985"/>
        <end position="3020"/>
    </location>
</feature>
<dbReference type="Pfam" id="PF00404">
    <property type="entry name" value="Dockerin_1"/>
    <property type="match status" value="1"/>
</dbReference>
<organism evidence="3 4">
    <name type="scientific">Ruminococcus albus SY3</name>
    <dbReference type="NCBI Taxonomy" id="1341156"/>
    <lineage>
        <taxon>Bacteria</taxon>
        <taxon>Bacillati</taxon>
        <taxon>Bacillota</taxon>
        <taxon>Clostridia</taxon>
        <taxon>Eubacteriales</taxon>
        <taxon>Oscillospiraceae</taxon>
        <taxon>Ruminococcus</taxon>
    </lineage>
</organism>
<dbReference type="GO" id="GO:0005509">
    <property type="term" value="F:calcium ion binding"/>
    <property type="evidence" value="ECO:0007669"/>
    <property type="project" value="InterPro"/>
</dbReference>
<evidence type="ECO:0000259" key="1">
    <source>
        <dbReference type="PROSITE" id="PS50222"/>
    </source>
</evidence>
<dbReference type="Pfam" id="PF18887">
    <property type="entry name" value="MBG_3"/>
    <property type="match status" value="3"/>
</dbReference>
<dbReference type="PROSITE" id="PS51766">
    <property type="entry name" value="DOCKERIN"/>
    <property type="match status" value="1"/>
</dbReference>
<protein>
    <submittedName>
        <fullName evidence="3">Uncharacterized protein</fullName>
    </submittedName>
</protein>
<dbReference type="InterPro" id="IPR043772">
    <property type="entry name" value="MBG_3"/>
</dbReference>
<dbReference type="InterPro" id="IPR018247">
    <property type="entry name" value="EF_Hand_1_Ca_BS"/>
</dbReference>
<dbReference type="InterPro" id="IPR016134">
    <property type="entry name" value="Dockerin_dom"/>
</dbReference>
<name>A0A011W0H1_RUMAL</name>
<dbReference type="Gene3D" id="1.10.1330.10">
    <property type="entry name" value="Dockerin domain"/>
    <property type="match status" value="1"/>
</dbReference>
<dbReference type="OrthoDB" id="1818442at2"/>
<comment type="caution">
    <text evidence="3">The sequence shown here is derived from an EMBL/GenBank/DDBJ whole genome shotgun (WGS) entry which is preliminary data.</text>
</comment>
<dbReference type="PROSITE" id="PS00018">
    <property type="entry name" value="EF_HAND_1"/>
    <property type="match status" value="1"/>
</dbReference>
<dbReference type="RefSeq" id="WP_037285024.1">
    <property type="nucleotide sequence ID" value="NZ_JEOB01000001.1"/>
</dbReference>
<dbReference type="SUPFAM" id="SSF63446">
    <property type="entry name" value="Type I dockerin domain"/>
    <property type="match status" value="1"/>
</dbReference>
<dbReference type="InterPro" id="IPR002105">
    <property type="entry name" value="Dockerin_1_rpt"/>
</dbReference>
<evidence type="ECO:0000259" key="2">
    <source>
        <dbReference type="PROSITE" id="PS51766"/>
    </source>
</evidence>
<dbReference type="PROSITE" id="PS50222">
    <property type="entry name" value="EF_HAND_2"/>
    <property type="match status" value="1"/>
</dbReference>
<dbReference type="InterPro" id="IPR002048">
    <property type="entry name" value="EF_hand_dom"/>
</dbReference>
<dbReference type="CDD" id="cd14256">
    <property type="entry name" value="Dockerin_I"/>
    <property type="match status" value="1"/>
</dbReference>
<dbReference type="Proteomes" id="UP000021369">
    <property type="component" value="Unassembled WGS sequence"/>
</dbReference>
<keyword evidence="4" id="KW-1185">Reference proteome</keyword>
<reference evidence="3 4" key="1">
    <citation type="submission" date="2013-06" db="EMBL/GenBank/DDBJ databases">
        <title>Rumen cellulosomics: divergent fiber-degrading strategies revealed by comparative genome-wide analysis of six Ruminococcal strains.</title>
        <authorList>
            <person name="Dassa B."/>
            <person name="Borovok I."/>
            <person name="Lamed R."/>
            <person name="Flint H."/>
            <person name="Yeoman C.J."/>
            <person name="White B."/>
            <person name="Bayer E.A."/>
        </authorList>
    </citation>
    <scope>NUCLEOTIDE SEQUENCE [LARGE SCALE GENOMIC DNA]</scope>
    <source>
        <strain evidence="3 4">SY3</strain>
    </source>
</reference>
<evidence type="ECO:0000313" key="4">
    <source>
        <dbReference type="Proteomes" id="UP000021369"/>
    </source>
</evidence>
<dbReference type="GO" id="GO:0000272">
    <property type="term" value="P:polysaccharide catabolic process"/>
    <property type="evidence" value="ECO:0007669"/>
    <property type="project" value="InterPro"/>
</dbReference>
<feature type="domain" description="Dockerin" evidence="2">
    <location>
        <begin position="2958"/>
        <end position="3024"/>
    </location>
</feature>
<dbReference type="EMBL" id="JEOB01000001">
    <property type="protein sequence ID" value="EXM41051.1"/>
    <property type="molecule type" value="Genomic_DNA"/>
</dbReference>